<organism evidence="6 7">
    <name type="scientific">Nocardia transvalensis</name>
    <dbReference type="NCBI Taxonomy" id="37333"/>
    <lineage>
        <taxon>Bacteria</taxon>
        <taxon>Bacillati</taxon>
        <taxon>Actinomycetota</taxon>
        <taxon>Actinomycetes</taxon>
        <taxon>Mycobacteriales</taxon>
        <taxon>Nocardiaceae</taxon>
        <taxon>Nocardia</taxon>
    </lineage>
</organism>
<dbReference type="InterPro" id="IPR035418">
    <property type="entry name" value="AraC-bd_2"/>
</dbReference>
<dbReference type="SMART" id="SM00342">
    <property type="entry name" value="HTH_ARAC"/>
    <property type="match status" value="1"/>
</dbReference>
<dbReference type="Pfam" id="PF12833">
    <property type="entry name" value="HTH_18"/>
    <property type="match status" value="1"/>
</dbReference>
<dbReference type="GO" id="GO:0003700">
    <property type="term" value="F:DNA-binding transcription factor activity"/>
    <property type="evidence" value="ECO:0007669"/>
    <property type="project" value="InterPro"/>
</dbReference>
<feature type="domain" description="HTH araC/xylS-type" evidence="5">
    <location>
        <begin position="203"/>
        <end position="302"/>
    </location>
</feature>
<dbReference type="InterPro" id="IPR050204">
    <property type="entry name" value="AraC_XylS_family_regulators"/>
</dbReference>
<evidence type="ECO:0000256" key="1">
    <source>
        <dbReference type="ARBA" id="ARBA00023015"/>
    </source>
</evidence>
<gene>
    <name evidence="6" type="ORF">BJY24_007283</name>
</gene>
<evidence type="ECO:0000313" key="6">
    <source>
        <dbReference type="EMBL" id="MBB5918371.1"/>
    </source>
</evidence>
<evidence type="ECO:0000256" key="3">
    <source>
        <dbReference type="ARBA" id="ARBA00023163"/>
    </source>
</evidence>
<dbReference type="EMBL" id="JACHIT010000002">
    <property type="protein sequence ID" value="MBB5918371.1"/>
    <property type="molecule type" value="Genomic_DNA"/>
</dbReference>
<keyword evidence="1" id="KW-0805">Transcription regulation</keyword>
<keyword evidence="2 6" id="KW-0238">DNA-binding</keyword>
<dbReference type="Proteomes" id="UP000540412">
    <property type="component" value="Unassembled WGS sequence"/>
</dbReference>
<dbReference type="Pfam" id="PF14525">
    <property type="entry name" value="AraC_binding_2"/>
    <property type="match status" value="1"/>
</dbReference>
<dbReference type="InterPro" id="IPR009057">
    <property type="entry name" value="Homeodomain-like_sf"/>
</dbReference>
<dbReference type="SUPFAM" id="SSF46689">
    <property type="entry name" value="Homeodomain-like"/>
    <property type="match status" value="1"/>
</dbReference>
<dbReference type="PANTHER" id="PTHR46796:SF6">
    <property type="entry name" value="ARAC SUBFAMILY"/>
    <property type="match status" value="1"/>
</dbReference>
<evidence type="ECO:0000256" key="4">
    <source>
        <dbReference type="SAM" id="MobiDB-lite"/>
    </source>
</evidence>
<dbReference type="PROSITE" id="PS01124">
    <property type="entry name" value="HTH_ARAC_FAMILY_2"/>
    <property type="match status" value="1"/>
</dbReference>
<sequence length="314" mass="35001">MKFHSLAIADVNIWTEVANDIVPMAHRYREPERWRADMTVQETDSYSLLHWDQIGDRLAFRTPSHIRRASAEHFYWVVVPQRGAFAAADADGVTCIAPGRAVVLALDRECRLHIPGSAAFGFQVPRSEFDHRSPLPDTRRPELPLDSGLGRIAVSMMRSLHAEQSAMTGPEFDAVCDRITELLCLIMAGDFTPQHAQLSDIAQAVRRYVRRNIGTSDIRLPAVAQALGWSPRQVRSALHHAGTTYRAVRQDEALRAARGMLEDPAHTLSVAEIAARTGLTGTWFATAFKQRYGETPREFRKRKAAEARSPSAGP</sequence>
<keyword evidence="7" id="KW-1185">Reference proteome</keyword>
<evidence type="ECO:0000259" key="5">
    <source>
        <dbReference type="PROSITE" id="PS01124"/>
    </source>
</evidence>
<dbReference type="GO" id="GO:0043565">
    <property type="term" value="F:sequence-specific DNA binding"/>
    <property type="evidence" value="ECO:0007669"/>
    <property type="project" value="InterPro"/>
</dbReference>
<dbReference type="InterPro" id="IPR018060">
    <property type="entry name" value="HTH_AraC"/>
</dbReference>
<dbReference type="AlphaFoldDB" id="A0A7W9PLI0"/>
<proteinExistence type="predicted"/>
<dbReference type="RefSeq" id="WP_051163300.1">
    <property type="nucleotide sequence ID" value="NZ_JACHIT010000002.1"/>
</dbReference>
<reference evidence="6 7" key="1">
    <citation type="submission" date="2020-08" db="EMBL/GenBank/DDBJ databases">
        <title>Sequencing the genomes of 1000 actinobacteria strains.</title>
        <authorList>
            <person name="Klenk H.-P."/>
        </authorList>
    </citation>
    <scope>NUCLEOTIDE SEQUENCE [LARGE SCALE GENOMIC DNA]</scope>
    <source>
        <strain evidence="6 7">DSM 43582</strain>
    </source>
</reference>
<accession>A0A7W9PLI0</accession>
<evidence type="ECO:0000256" key="2">
    <source>
        <dbReference type="ARBA" id="ARBA00023125"/>
    </source>
</evidence>
<keyword evidence="3" id="KW-0804">Transcription</keyword>
<feature type="region of interest" description="Disordered" evidence="4">
    <location>
        <begin position="295"/>
        <end position="314"/>
    </location>
</feature>
<name>A0A7W9PLI0_9NOCA</name>
<protein>
    <submittedName>
        <fullName evidence="6">AraC-like DNA-binding protein</fullName>
    </submittedName>
</protein>
<comment type="caution">
    <text evidence="6">The sequence shown here is derived from an EMBL/GenBank/DDBJ whole genome shotgun (WGS) entry which is preliminary data.</text>
</comment>
<dbReference type="Gene3D" id="1.10.10.60">
    <property type="entry name" value="Homeodomain-like"/>
    <property type="match status" value="1"/>
</dbReference>
<evidence type="ECO:0000313" key="7">
    <source>
        <dbReference type="Proteomes" id="UP000540412"/>
    </source>
</evidence>
<dbReference type="PANTHER" id="PTHR46796">
    <property type="entry name" value="HTH-TYPE TRANSCRIPTIONAL ACTIVATOR RHAS-RELATED"/>
    <property type="match status" value="1"/>
</dbReference>